<dbReference type="RefSeq" id="WP_327609005.1">
    <property type="nucleotide sequence ID" value="NZ_JARZFX010000014.1"/>
</dbReference>
<accession>A0ABU6KJH1</accession>
<evidence type="ECO:0000313" key="2">
    <source>
        <dbReference type="Proteomes" id="UP001335737"/>
    </source>
</evidence>
<dbReference type="InterPro" id="IPR021247">
    <property type="entry name" value="DUF2785"/>
</dbReference>
<reference evidence="1 2" key="1">
    <citation type="journal article" date="2024" name="Int. J. Syst. Evol. Microbiol.">
        <title>Virgibacillus tibetensis sp. nov., isolated from salt lake on the Tibetan Plateau of China.</title>
        <authorList>
            <person name="Phurbu D."/>
            <person name="Liu Z.-X."/>
            <person name="Wang R."/>
            <person name="Zheng Y.-Y."/>
            <person name="Liu H.-C."/>
            <person name="Zhou Y.-G."/>
            <person name="Yu Y.-J."/>
            <person name="Li A.-H."/>
        </authorList>
    </citation>
    <scope>NUCLEOTIDE SEQUENCE [LARGE SCALE GENOMIC DNA]</scope>
    <source>
        <strain evidence="1 2">C22-A2</strain>
    </source>
</reference>
<keyword evidence="2" id="KW-1185">Reference proteome</keyword>
<dbReference type="Pfam" id="PF10978">
    <property type="entry name" value="DUF2785"/>
    <property type="match status" value="1"/>
</dbReference>
<sequence>MNTYKLRETLLSLREGDLELSSVDISKLTNAMLDNIGHVDPVLRDKLIYSSFSKMIINNYYTDAQLKHYLDICLDSDHLFYKVGEVNKDSVFKRSFSSLIIAVILHVNLKKTFLTPEDLVKISDLLVLYIEQEQDVRGLVSEKGWAHSIAHIADALVELVRQEDFPLDKMGDIFLSIYNKMCFSEDYFQFEENERMVIPVDALLERGLNAAEICERIGQTGKDLREKFPIDSLPLLIYRSNIKQFLSSLYFHLESTNKYSTIANRIKKTMKEINEPYYTSN</sequence>
<protein>
    <submittedName>
        <fullName evidence="1">DUF2785 domain-containing protein</fullName>
    </submittedName>
</protein>
<dbReference type="Proteomes" id="UP001335737">
    <property type="component" value="Unassembled WGS sequence"/>
</dbReference>
<proteinExistence type="predicted"/>
<dbReference type="EMBL" id="JARZFX010000014">
    <property type="protein sequence ID" value="MEC5425466.1"/>
    <property type="molecule type" value="Genomic_DNA"/>
</dbReference>
<organism evidence="1 2">
    <name type="scientific">Virgibacillus tibetensis</name>
    <dbReference type="NCBI Taxonomy" id="3042313"/>
    <lineage>
        <taxon>Bacteria</taxon>
        <taxon>Bacillati</taxon>
        <taxon>Bacillota</taxon>
        <taxon>Bacilli</taxon>
        <taxon>Bacillales</taxon>
        <taxon>Bacillaceae</taxon>
        <taxon>Virgibacillus</taxon>
    </lineage>
</organism>
<evidence type="ECO:0000313" key="1">
    <source>
        <dbReference type="EMBL" id="MEC5425466.1"/>
    </source>
</evidence>
<gene>
    <name evidence="1" type="ORF">QGM71_18455</name>
</gene>
<comment type="caution">
    <text evidence="1">The sequence shown here is derived from an EMBL/GenBank/DDBJ whole genome shotgun (WGS) entry which is preliminary data.</text>
</comment>
<name>A0ABU6KJH1_9BACI</name>